<dbReference type="Proteomes" id="UP001209344">
    <property type="component" value="Unassembled WGS sequence"/>
</dbReference>
<keyword evidence="1" id="KW-0808">Transferase</keyword>
<accession>A0AAP3FBL8</accession>
<dbReference type="EMBL" id="JAPDVK010000006">
    <property type="protein sequence ID" value="MCW4129847.1"/>
    <property type="molecule type" value="Genomic_DNA"/>
</dbReference>
<proteinExistence type="predicted"/>
<dbReference type="InterPro" id="IPR051159">
    <property type="entry name" value="Hexapeptide_acetyltransf"/>
</dbReference>
<protein>
    <submittedName>
        <fullName evidence="1">Acyltransferase</fullName>
    </submittedName>
</protein>
<dbReference type="SUPFAM" id="SSF51161">
    <property type="entry name" value="Trimeric LpxA-like enzymes"/>
    <property type="match status" value="1"/>
</dbReference>
<dbReference type="CDD" id="cd04647">
    <property type="entry name" value="LbH_MAT_like"/>
    <property type="match status" value="1"/>
</dbReference>
<sequence>MQTLINRICSKIERRSINRINWIRTLYFNFRLLPYRQAKQLPFYVYGKPAFNSLCGKVVFKCPISRGMVKINEQKIFAPSLQTLNTQINLCGTLIIRGKTMIGCGNKIIVAKGAVLDLGANTKITDFCNIDCWTNISIGDGSTIAHRSQIMDSNHHFVVNINKGIIANNMSPISIGKETWICNSTTITGGAKIPSHCIVGSNSLVNKDFSKEGDTCLIAGMPAKVITNGIFRVYDQDNEDMLINYFRNCDNPYSIKDEDIPSLMGEAVRKLN</sequence>
<dbReference type="RefSeq" id="WP_264967221.1">
    <property type="nucleotide sequence ID" value="NZ_JAPDVK010000006.1"/>
</dbReference>
<dbReference type="PANTHER" id="PTHR23416">
    <property type="entry name" value="SIALIC ACID SYNTHASE-RELATED"/>
    <property type="match status" value="1"/>
</dbReference>
<evidence type="ECO:0000313" key="2">
    <source>
        <dbReference type="Proteomes" id="UP001209344"/>
    </source>
</evidence>
<keyword evidence="1" id="KW-0012">Acyltransferase</keyword>
<dbReference type="GO" id="GO:0016746">
    <property type="term" value="F:acyltransferase activity"/>
    <property type="evidence" value="ECO:0007669"/>
    <property type="project" value="UniProtKB-KW"/>
</dbReference>
<evidence type="ECO:0000313" key="1">
    <source>
        <dbReference type="EMBL" id="MCW4129847.1"/>
    </source>
</evidence>
<organism evidence="1 2">
    <name type="scientific">Segatella copri</name>
    <dbReference type="NCBI Taxonomy" id="165179"/>
    <lineage>
        <taxon>Bacteria</taxon>
        <taxon>Pseudomonadati</taxon>
        <taxon>Bacteroidota</taxon>
        <taxon>Bacteroidia</taxon>
        <taxon>Bacteroidales</taxon>
        <taxon>Prevotellaceae</taxon>
        <taxon>Segatella</taxon>
    </lineage>
</organism>
<dbReference type="Gene3D" id="2.160.10.10">
    <property type="entry name" value="Hexapeptide repeat proteins"/>
    <property type="match status" value="1"/>
</dbReference>
<reference evidence="1" key="1">
    <citation type="submission" date="2022-11" db="EMBL/GenBank/DDBJ databases">
        <title>Genomic repertoires linked with pathogenic potency of arthritogenic Prevotella copri isolated from the gut of rheumatoid arthritis patients.</title>
        <authorList>
            <person name="Nii T."/>
            <person name="Maeda Y."/>
            <person name="Motooka D."/>
            <person name="Naito M."/>
            <person name="Matsumoto Y."/>
            <person name="Ogawa T."/>
            <person name="Oguro-Igashira E."/>
            <person name="Kishikawa T."/>
            <person name="Yamashita M."/>
            <person name="Koizumi S."/>
            <person name="Kurakawa T."/>
            <person name="Okumura R."/>
            <person name="Kayama H."/>
            <person name="Murakami M."/>
            <person name="Sakaguchi T."/>
            <person name="Das B."/>
            <person name="Nakamura S."/>
            <person name="Okada Y."/>
            <person name="Kumanogoh A."/>
            <person name="Takeda K."/>
        </authorList>
    </citation>
    <scope>NUCLEOTIDE SEQUENCE</scope>
    <source>
        <strain evidence="1">F3-75</strain>
    </source>
</reference>
<comment type="caution">
    <text evidence="1">The sequence shown here is derived from an EMBL/GenBank/DDBJ whole genome shotgun (WGS) entry which is preliminary data.</text>
</comment>
<dbReference type="InterPro" id="IPR011004">
    <property type="entry name" value="Trimer_LpxA-like_sf"/>
</dbReference>
<dbReference type="PANTHER" id="PTHR23416:SF78">
    <property type="entry name" value="LIPOPOLYSACCHARIDE BIOSYNTHESIS O-ACETYL TRANSFERASE WBBJ-RELATED"/>
    <property type="match status" value="1"/>
</dbReference>
<gene>
    <name evidence="1" type="ORF">ONT16_16680</name>
</gene>
<name>A0AAP3FBL8_9BACT</name>
<dbReference type="AlphaFoldDB" id="A0AAP3FBL8"/>